<dbReference type="InterPro" id="IPR005123">
    <property type="entry name" value="Oxoglu/Fe-dep_dioxygenase_dom"/>
</dbReference>
<feature type="domain" description="Fe2OG dioxygenase" evidence="2">
    <location>
        <begin position="158"/>
        <end position="266"/>
    </location>
</feature>
<reference evidence="3" key="1">
    <citation type="submission" date="2021-10" db="EMBL/GenBank/DDBJ databases">
        <title>De novo Genome Assembly of Clathrus columnatus (Basidiomycota, Fungi) Using Illumina and Nanopore Sequence Data.</title>
        <authorList>
            <person name="Ogiso-Tanaka E."/>
            <person name="Itagaki H."/>
            <person name="Hosoya T."/>
            <person name="Hosaka K."/>
        </authorList>
    </citation>
    <scope>NUCLEOTIDE SEQUENCE</scope>
    <source>
        <strain evidence="3">MO-923</strain>
    </source>
</reference>
<dbReference type="InterPro" id="IPR026992">
    <property type="entry name" value="DIOX_N"/>
</dbReference>
<name>A0AAV5A798_9AGAM</name>
<keyword evidence="1" id="KW-0408">Iron</keyword>
<keyword evidence="1" id="KW-0479">Metal-binding</keyword>
<gene>
    <name evidence="3" type="ORF">Clacol_004381</name>
</gene>
<dbReference type="GO" id="GO:0016491">
    <property type="term" value="F:oxidoreductase activity"/>
    <property type="evidence" value="ECO:0007669"/>
    <property type="project" value="UniProtKB-KW"/>
</dbReference>
<dbReference type="InterPro" id="IPR027443">
    <property type="entry name" value="IPNS-like_sf"/>
</dbReference>
<dbReference type="Pfam" id="PF14226">
    <property type="entry name" value="DIOX_N"/>
    <property type="match status" value="1"/>
</dbReference>
<dbReference type="GO" id="GO:0046872">
    <property type="term" value="F:metal ion binding"/>
    <property type="evidence" value="ECO:0007669"/>
    <property type="project" value="UniProtKB-KW"/>
</dbReference>
<evidence type="ECO:0000256" key="1">
    <source>
        <dbReference type="RuleBase" id="RU003682"/>
    </source>
</evidence>
<dbReference type="PANTHER" id="PTHR47990">
    <property type="entry name" value="2-OXOGLUTARATE (2OG) AND FE(II)-DEPENDENT OXYGENASE SUPERFAMILY PROTEIN-RELATED"/>
    <property type="match status" value="1"/>
</dbReference>
<evidence type="ECO:0000259" key="2">
    <source>
        <dbReference type="PROSITE" id="PS51471"/>
    </source>
</evidence>
<evidence type="ECO:0000313" key="4">
    <source>
        <dbReference type="Proteomes" id="UP001050691"/>
    </source>
</evidence>
<dbReference type="PROSITE" id="PS51471">
    <property type="entry name" value="FE2OG_OXY"/>
    <property type="match status" value="1"/>
</dbReference>
<evidence type="ECO:0000313" key="3">
    <source>
        <dbReference type="EMBL" id="GJJ10155.1"/>
    </source>
</evidence>
<keyword evidence="4" id="KW-1185">Reference proteome</keyword>
<dbReference type="InterPro" id="IPR044861">
    <property type="entry name" value="IPNS-like_FE2OG_OXY"/>
</dbReference>
<accession>A0AAV5A798</accession>
<dbReference type="AlphaFoldDB" id="A0AAV5A798"/>
<proteinExistence type="inferred from homology"/>
<keyword evidence="1" id="KW-0560">Oxidoreductase</keyword>
<dbReference type="EMBL" id="BPWL01000005">
    <property type="protein sequence ID" value="GJJ10155.1"/>
    <property type="molecule type" value="Genomic_DNA"/>
</dbReference>
<dbReference type="Pfam" id="PF03171">
    <property type="entry name" value="2OG-FeII_Oxy"/>
    <property type="match status" value="1"/>
</dbReference>
<sequence>MGSTEQARKETAQAIREACINYGFFYLDISSHVDAIETEELVRLAREFFVLPQEEKDRLSLRNEDHARGYSRLGQSITAGKVDKHEELDFFRPVENPDKTKVCWGNNQWPTVEGFWDKYKIWIEKMKVLGRVVMEAMAEGLGLTAEERETLRSLVNGSFWAMGVIGYPPLPDDHDGISFGSHKFLHTDSTPGALQVYLHKLPNNDNNSEYAGKGQWINVDPIPGCVVCNIASMFEIWTNGLYKSTLHRVIHKGTNYRISIPFFFEPNFNALVEPLPSVIALTESINEEQLGRTYEPVVYGEFLVKKVKNNFLPDIGKYA</sequence>
<organism evidence="3 4">
    <name type="scientific">Clathrus columnatus</name>
    <dbReference type="NCBI Taxonomy" id="1419009"/>
    <lineage>
        <taxon>Eukaryota</taxon>
        <taxon>Fungi</taxon>
        <taxon>Dikarya</taxon>
        <taxon>Basidiomycota</taxon>
        <taxon>Agaricomycotina</taxon>
        <taxon>Agaricomycetes</taxon>
        <taxon>Phallomycetidae</taxon>
        <taxon>Phallales</taxon>
        <taxon>Clathraceae</taxon>
        <taxon>Clathrus</taxon>
    </lineage>
</organism>
<dbReference type="InterPro" id="IPR050231">
    <property type="entry name" value="Iron_ascorbate_oxido_reductase"/>
</dbReference>
<comment type="caution">
    <text evidence="3">The sequence shown here is derived from an EMBL/GenBank/DDBJ whole genome shotgun (WGS) entry which is preliminary data.</text>
</comment>
<dbReference type="SUPFAM" id="SSF51197">
    <property type="entry name" value="Clavaminate synthase-like"/>
    <property type="match status" value="1"/>
</dbReference>
<dbReference type="Proteomes" id="UP001050691">
    <property type="component" value="Unassembled WGS sequence"/>
</dbReference>
<dbReference type="Gene3D" id="2.60.120.330">
    <property type="entry name" value="B-lactam Antibiotic, Isopenicillin N Synthase, Chain"/>
    <property type="match status" value="1"/>
</dbReference>
<comment type="similarity">
    <text evidence="1">Belongs to the iron/ascorbate-dependent oxidoreductase family.</text>
</comment>
<protein>
    <recommendedName>
        <fullName evidence="2">Fe2OG dioxygenase domain-containing protein</fullName>
    </recommendedName>
</protein>